<accession>A0AAD3CX14</accession>
<organism evidence="2 3">
    <name type="scientific">Chaetoceros tenuissimus</name>
    <dbReference type="NCBI Taxonomy" id="426638"/>
    <lineage>
        <taxon>Eukaryota</taxon>
        <taxon>Sar</taxon>
        <taxon>Stramenopiles</taxon>
        <taxon>Ochrophyta</taxon>
        <taxon>Bacillariophyta</taxon>
        <taxon>Coscinodiscophyceae</taxon>
        <taxon>Chaetocerotophycidae</taxon>
        <taxon>Chaetocerotales</taxon>
        <taxon>Chaetocerotaceae</taxon>
        <taxon>Chaetoceros</taxon>
    </lineage>
</organism>
<keyword evidence="3" id="KW-1185">Reference proteome</keyword>
<evidence type="ECO:0000313" key="3">
    <source>
        <dbReference type="Proteomes" id="UP001054902"/>
    </source>
</evidence>
<name>A0AAD3CX14_9STRA</name>
<dbReference type="EMBL" id="BLLK01000047">
    <property type="protein sequence ID" value="GFH53753.1"/>
    <property type="molecule type" value="Genomic_DNA"/>
</dbReference>
<keyword evidence="1" id="KW-0175">Coiled coil</keyword>
<gene>
    <name evidence="2" type="ORF">CTEN210_10229</name>
</gene>
<dbReference type="Proteomes" id="UP001054902">
    <property type="component" value="Unassembled WGS sequence"/>
</dbReference>
<protein>
    <submittedName>
        <fullName evidence="2">Uncharacterized protein</fullName>
    </submittedName>
</protein>
<comment type="caution">
    <text evidence="2">The sequence shown here is derived from an EMBL/GenBank/DDBJ whole genome shotgun (WGS) entry which is preliminary data.</text>
</comment>
<feature type="coiled-coil region" evidence="1">
    <location>
        <begin position="93"/>
        <end position="120"/>
    </location>
</feature>
<evidence type="ECO:0000256" key="1">
    <source>
        <dbReference type="SAM" id="Coils"/>
    </source>
</evidence>
<dbReference type="AlphaFoldDB" id="A0AAD3CX14"/>
<reference evidence="2 3" key="1">
    <citation type="journal article" date="2021" name="Sci. Rep.">
        <title>The genome of the diatom Chaetoceros tenuissimus carries an ancient integrated fragment of an extant virus.</title>
        <authorList>
            <person name="Hongo Y."/>
            <person name="Kimura K."/>
            <person name="Takaki Y."/>
            <person name="Yoshida Y."/>
            <person name="Baba S."/>
            <person name="Kobayashi G."/>
            <person name="Nagasaki K."/>
            <person name="Hano T."/>
            <person name="Tomaru Y."/>
        </authorList>
    </citation>
    <scope>NUCLEOTIDE SEQUENCE [LARGE SCALE GENOMIC DNA]</scope>
    <source>
        <strain evidence="2 3">NIES-3715</strain>
    </source>
</reference>
<proteinExistence type="predicted"/>
<sequence length="172" mass="18841">MNTARLALRSSKAASQLLSKRTKSASFFRSSCHIKYFSTTENITYSGGHANTGQGGYYGSGGARAKAEAEATANITDDQRSKVLAISTDIEVISMVMDEIEKLEDQLRIEQEANEGVTDKAIELRAKMKHLVTSEEFMSSLENLEISNAPVWGLSSSEHDLVVMAREKVNTC</sequence>
<evidence type="ECO:0000313" key="2">
    <source>
        <dbReference type="EMBL" id="GFH53753.1"/>
    </source>
</evidence>